<keyword evidence="2" id="KW-0540">Nuclease</keyword>
<name>A0ABR6XNE8_9BURK</name>
<keyword evidence="2" id="KW-0378">Hydrolase</keyword>
<dbReference type="Pfam" id="PF08722">
    <property type="entry name" value="Tn7_TnsA-like_N"/>
    <property type="match status" value="1"/>
</dbReference>
<accession>A0ABR6XNE8</accession>
<sequence>MEDLNKHLEVIKKESHRKTVIDMTGDVILKLEFPENDSGRSRKIVTRSRARPTGKYPSWKMGRMMQWESHNELNAFRLIDANASITSFQEQPLTIYFRLNGETHRHHPDILVTTANGRELWEIKPASEARTVAQRTKFLTEHLPHLGFAYRVVLGEELAKQPRLRNIQEILKFGRADISSAERELVRQILKRTNTISWNSAARGDLGVRGRHVLAHLFLKGELTCNVDEPIAGAMFSIAQATS</sequence>
<feature type="domain" description="TnsA endonuclease N-terminal" evidence="1">
    <location>
        <begin position="83"/>
        <end position="135"/>
    </location>
</feature>
<keyword evidence="3" id="KW-1185">Reference proteome</keyword>
<evidence type="ECO:0000313" key="2">
    <source>
        <dbReference type="EMBL" id="MBC3830961.1"/>
    </source>
</evidence>
<dbReference type="EMBL" id="JACOFU010000002">
    <property type="protein sequence ID" value="MBC3830961.1"/>
    <property type="molecule type" value="Genomic_DNA"/>
</dbReference>
<organism evidence="2 3">
    <name type="scientific">Undibacterium amnicola</name>
    <dbReference type="NCBI Taxonomy" id="1834038"/>
    <lineage>
        <taxon>Bacteria</taxon>
        <taxon>Pseudomonadati</taxon>
        <taxon>Pseudomonadota</taxon>
        <taxon>Betaproteobacteria</taxon>
        <taxon>Burkholderiales</taxon>
        <taxon>Oxalobacteraceae</taxon>
        <taxon>Undibacterium</taxon>
    </lineage>
</organism>
<proteinExistence type="predicted"/>
<keyword evidence="2" id="KW-0255">Endonuclease</keyword>
<evidence type="ECO:0000313" key="3">
    <source>
        <dbReference type="Proteomes" id="UP000643610"/>
    </source>
</evidence>
<dbReference type="RefSeq" id="WP_186889998.1">
    <property type="nucleotide sequence ID" value="NZ_JACOFU010000002.1"/>
</dbReference>
<comment type="caution">
    <text evidence="2">The sequence shown here is derived from an EMBL/GenBank/DDBJ whole genome shotgun (WGS) entry which is preliminary data.</text>
</comment>
<dbReference type="GO" id="GO:0004519">
    <property type="term" value="F:endonuclease activity"/>
    <property type="evidence" value="ECO:0007669"/>
    <property type="project" value="UniProtKB-KW"/>
</dbReference>
<evidence type="ECO:0000259" key="1">
    <source>
        <dbReference type="Pfam" id="PF08722"/>
    </source>
</evidence>
<dbReference type="Proteomes" id="UP000643610">
    <property type="component" value="Unassembled WGS sequence"/>
</dbReference>
<protein>
    <submittedName>
        <fullName evidence="2">TnsA endonuclease N-terminal domain-containing protein</fullName>
    </submittedName>
</protein>
<dbReference type="InterPro" id="IPR014833">
    <property type="entry name" value="TnsA_N"/>
</dbReference>
<gene>
    <name evidence="2" type="ORF">H8K33_05540</name>
</gene>
<reference evidence="2 3" key="1">
    <citation type="submission" date="2020-08" db="EMBL/GenBank/DDBJ databases">
        <title>Novel species isolated from subtropical streams in China.</title>
        <authorList>
            <person name="Lu H."/>
        </authorList>
    </citation>
    <scope>NUCLEOTIDE SEQUENCE [LARGE SCALE GENOMIC DNA]</scope>
    <source>
        <strain evidence="2 3">KCTC 52442</strain>
    </source>
</reference>